<dbReference type="Proteomes" id="UP000624404">
    <property type="component" value="Unassembled WGS sequence"/>
</dbReference>
<gene>
    <name evidence="7" type="ORF">SCLTRI_LOCUS1883</name>
</gene>
<evidence type="ECO:0000313" key="8">
    <source>
        <dbReference type="Proteomes" id="UP000624404"/>
    </source>
</evidence>
<organism evidence="7 8">
    <name type="scientific">Sclerotinia trifoliorum</name>
    <dbReference type="NCBI Taxonomy" id="28548"/>
    <lineage>
        <taxon>Eukaryota</taxon>
        <taxon>Fungi</taxon>
        <taxon>Dikarya</taxon>
        <taxon>Ascomycota</taxon>
        <taxon>Pezizomycotina</taxon>
        <taxon>Leotiomycetes</taxon>
        <taxon>Helotiales</taxon>
        <taxon>Sclerotiniaceae</taxon>
        <taxon>Sclerotinia</taxon>
    </lineage>
</organism>
<dbReference type="PANTHER" id="PTHR24379:SF121">
    <property type="entry name" value="C2H2-TYPE DOMAIN-CONTAINING PROTEIN"/>
    <property type="match status" value="1"/>
</dbReference>
<keyword evidence="3 5" id="KW-0863">Zinc-finger</keyword>
<dbReference type="PROSITE" id="PS00028">
    <property type="entry name" value="ZINC_FINGER_C2H2_1"/>
    <property type="match status" value="2"/>
</dbReference>
<accession>A0A8H2ZM68</accession>
<evidence type="ECO:0000256" key="2">
    <source>
        <dbReference type="ARBA" id="ARBA00022737"/>
    </source>
</evidence>
<dbReference type="AlphaFoldDB" id="A0A8H2ZM68"/>
<dbReference type="GO" id="GO:0008270">
    <property type="term" value="F:zinc ion binding"/>
    <property type="evidence" value="ECO:0007669"/>
    <property type="project" value="UniProtKB-KW"/>
</dbReference>
<dbReference type="Pfam" id="PF00096">
    <property type="entry name" value="zf-C2H2"/>
    <property type="match status" value="3"/>
</dbReference>
<feature type="domain" description="C2H2-type" evidence="6">
    <location>
        <begin position="147"/>
        <end position="171"/>
    </location>
</feature>
<dbReference type="PANTHER" id="PTHR24379">
    <property type="entry name" value="KRAB AND ZINC FINGER DOMAIN-CONTAINING"/>
    <property type="match status" value="1"/>
</dbReference>
<comment type="caution">
    <text evidence="7">The sequence shown here is derived from an EMBL/GenBank/DDBJ whole genome shotgun (WGS) entry which is preliminary data.</text>
</comment>
<keyword evidence="2" id="KW-0677">Repeat</keyword>
<reference evidence="7" key="1">
    <citation type="submission" date="2020-10" db="EMBL/GenBank/DDBJ databases">
        <authorList>
            <person name="Kusch S."/>
        </authorList>
    </citation>
    <scope>NUCLEOTIDE SEQUENCE</scope>
    <source>
        <strain evidence="7">SwB9</strain>
    </source>
</reference>
<evidence type="ECO:0000256" key="3">
    <source>
        <dbReference type="ARBA" id="ARBA00022771"/>
    </source>
</evidence>
<dbReference type="PROSITE" id="PS50157">
    <property type="entry name" value="ZINC_FINGER_C2H2_2"/>
    <property type="match status" value="3"/>
</dbReference>
<evidence type="ECO:0000256" key="4">
    <source>
        <dbReference type="ARBA" id="ARBA00022833"/>
    </source>
</evidence>
<dbReference type="OrthoDB" id="6077919at2759"/>
<proteinExistence type="predicted"/>
<evidence type="ECO:0000259" key="6">
    <source>
        <dbReference type="PROSITE" id="PS50157"/>
    </source>
</evidence>
<dbReference type="SMART" id="SM00355">
    <property type="entry name" value="ZnF_C2H2"/>
    <property type="match status" value="5"/>
</dbReference>
<sequence>MPSLIQHRRSMKHCPCLCCDPFDSQEELHEARQPSIDKYSCPECKQRFVQKPSLEAHQRESLHAYCYICDIVSPTRLLNALHVQLHSPVQVMTLSSATQFRCCECKRDFKNAVALTNHLRYNQVHALREGAENKNIQNQQDEGDWRTKCKKCQRTFKDWFALKQHMKSVRHKPLSDIKCLADAECKMHFNCPSAQLHHLEAGRCVSGITKTKLNAATAAIDTGRIITSGGVRMQWQLEDNTSETSISQIRSPILTPTSTEFLDSYPPSTIPTPTPTLSISASFHSKLTLLPRASHGYQTCPLCPLSSTRKFKHDALQQHLSSSIHNLSSLPLSVLHETSFHCPRIFMREGK</sequence>
<keyword evidence="4" id="KW-0862">Zinc</keyword>
<feature type="domain" description="C2H2-type" evidence="6">
    <location>
        <begin position="100"/>
        <end position="130"/>
    </location>
</feature>
<dbReference type="Gene3D" id="3.30.160.60">
    <property type="entry name" value="Classic Zinc Finger"/>
    <property type="match status" value="1"/>
</dbReference>
<dbReference type="InterPro" id="IPR013087">
    <property type="entry name" value="Znf_C2H2_type"/>
</dbReference>
<keyword evidence="1" id="KW-0479">Metal-binding</keyword>
<dbReference type="EMBL" id="CAJHIA010000007">
    <property type="protein sequence ID" value="CAD6442090.1"/>
    <property type="molecule type" value="Genomic_DNA"/>
</dbReference>
<protein>
    <submittedName>
        <fullName evidence="7">E139c428-9a31-48af-97c8-f49d7830e21d</fullName>
    </submittedName>
</protein>
<keyword evidence="8" id="KW-1185">Reference proteome</keyword>
<evidence type="ECO:0000313" key="7">
    <source>
        <dbReference type="EMBL" id="CAD6442090.1"/>
    </source>
</evidence>
<evidence type="ECO:0000256" key="5">
    <source>
        <dbReference type="PROSITE-ProRule" id="PRU00042"/>
    </source>
</evidence>
<name>A0A8H2ZM68_9HELO</name>
<evidence type="ECO:0000256" key="1">
    <source>
        <dbReference type="ARBA" id="ARBA00022723"/>
    </source>
</evidence>
<feature type="domain" description="C2H2-type" evidence="6">
    <location>
        <begin position="39"/>
        <end position="64"/>
    </location>
</feature>